<evidence type="ECO:0000256" key="9">
    <source>
        <dbReference type="ARBA" id="ARBA00022909"/>
    </source>
</evidence>
<dbReference type="Gene3D" id="3.30.70.560">
    <property type="entry name" value="7,8-Dihydro-6-hydroxymethylpterin-pyrophosphokinase HPPK"/>
    <property type="match status" value="1"/>
</dbReference>
<keyword evidence="9" id="KW-0289">Folate biosynthesis</keyword>
<protein>
    <recommendedName>
        <fullName evidence="4">2-amino-4-hydroxy-6-hydroxymethyldihydropteridine pyrophosphokinase</fullName>
        <ecNumber evidence="3">2.7.6.3</ecNumber>
    </recommendedName>
    <alternativeName>
        <fullName evidence="11">6-hydroxymethyl-7,8-dihydropterin pyrophosphokinase</fullName>
    </alternativeName>
    <alternativeName>
        <fullName evidence="12">7,8-dihydro-6-hydroxymethylpterin-pyrophosphokinase</fullName>
    </alternativeName>
</protein>
<feature type="domain" description="7,8-dihydro-6-hydroxymethylpterin-pyrophosphokinase" evidence="13">
    <location>
        <begin position="8"/>
        <end position="134"/>
    </location>
</feature>
<dbReference type="GO" id="GO:0046656">
    <property type="term" value="P:folic acid biosynthetic process"/>
    <property type="evidence" value="ECO:0007669"/>
    <property type="project" value="UniProtKB-KW"/>
</dbReference>
<evidence type="ECO:0000256" key="11">
    <source>
        <dbReference type="ARBA" id="ARBA00029766"/>
    </source>
</evidence>
<dbReference type="UniPathway" id="UPA00077">
    <property type="reaction ID" value="UER00155"/>
</dbReference>
<comment type="function">
    <text evidence="10">Catalyzes the transfer of pyrophosphate from adenosine triphosphate (ATP) to 6-hydroxymethyl-7,8-dihydropterin, an enzymatic step in folate biosynthesis pathway.</text>
</comment>
<dbReference type="Proteomes" id="UP000244527">
    <property type="component" value="Chromosome"/>
</dbReference>
<dbReference type="GO" id="GO:0046654">
    <property type="term" value="P:tetrahydrofolate biosynthetic process"/>
    <property type="evidence" value="ECO:0007669"/>
    <property type="project" value="UniProtKB-UniPathway"/>
</dbReference>
<evidence type="ECO:0000313" key="14">
    <source>
        <dbReference type="EMBL" id="AWG20287.1"/>
    </source>
</evidence>
<evidence type="ECO:0000256" key="8">
    <source>
        <dbReference type="ARBA" id="ARBA00022840"/>
    </source>
</evidence>
<comment type="similarity">
    <text evidence="2">Belongs to the HPPK family.</text>
</comment>
<evidence type="ECO:0000256" key="12">
    <source>
        <dbReference type="ARBA" id="ARBA00033413"/>
    </source>
</evidence>
<dbReference type="GO" id="GO:0016301">
    <property type="term" value="F:kinase activity"/>
    <property type="evidence" value="ECO:0007669"/>
    <property type="project" value="UniProtKB-KW"/>
</dbReference>
<keyword evidence="5" id="KW-0808">Transferase</keyword>
<evidence type="ECO:0000256" key="3">
    <source>
        <dbReference type="ARBA" id="ARBA00013253"/>
    </source>
</evidence>
<dbReference type="InterPro" id="IPR000550">
    <property type="entry name" value="Hppk"/>
</dbReference>
<gene>
    <name evidence="14" type="ORF">FFWV33_01475</name>
</gene>
<evidence type="ECO:0000256" key="5">
    <source>
        <dbReference type="ARBA" id="ARBA00022679"/>
    </source>
</evidence>
<sequence length="169" mass="19154">MKEGKKIVLSIGTNQGDKLENIVQCIQLIKEKIGMVTQVSKIYQTPSWGFESDPFFNCALELVSNKTPIETLELALAIEQEMGRTRSEQLGYQSRIIDIDLILFGNEVVDSEQLQLPHPLMQERKFVLLPLTDLNLDWEHPILKQSIPVLLENCSDQSECVVVQALAFL</sequence>
<evidence type="ECO:0000256" key="1">
    <source>
        <dbReference type="ARBA" id="ARBA00005051"/>
    </source>
</evidence>
<dbReference type="GO" id="GO:0005524">
    <property type="term" value="F:ATP binding"/>
    <property type="evidence" value="ECO:0007669"/>
    <property type="project" value="UniProtKB-KW"/>
</dbReference>
<dbReference type="RefSeq" id="WP_108739253.1">
    <property type="nucleotide sequence ID" value="NZ_CP020918.1"/>
</dbReference>
<dbReference type="SUPFAM" id="SSF55083">
    <property type="entry name" value="6-hydroxymethyl-7,8-dihydropterin pyrophosphokinase, HPPK"/>
    <property type="match status" value="1"/>
</dbReference>
<organism evidence="14 15">
    <name type="scientific">Flavobacterium faecale</name>
    <dbReference type="NCBI Taxonomy" id="1355330"/>
    <lineage>
        <taxon>Bacteria</taxon>
        <taxon>Pseudomonadati</taxon>
        <taxon>Bacteroidota</taxon>
        <taxon>Flavobacteriia</taxon>
        <taxon>Flavobacteriales</taxon>
        <taxon>Flavobacteriaceae</taxon>
        <taxon>Flavobacterium</taxon>
    </lineage>
</organism>
<dbReference type="Pfam" id="PF01288">
    <property type="entry name" value="HPPK"/>
    <property type="match status" value="1"/>
</dbReference>
<evidence type="ECO:0000256" key="4">
    <source>
        <dbReference type="ARBA" id="ARBA00016218"/>
    </source>
</evidence>
<keyword evidence="15" id="KW-1185">Reference proteome</keyword>
<dbReference type="NCBIfam" id="TIGR01498">
    <property type="entry name" value="folK"/>
    <property type="match status" value="1"/>
</dbReference>
<dbReference type="GO" id="GO:0003848">
    <property type="term" value="F:2-amino-4-hydroxy-6-hydroxymethyldihydropteridine diphosphokinase activity"/>
    <property type="evidence" value="ECO:0007669"/>
    <property type="project" value="UniProtKB-EC"/>
</dbReference>
<reference evidence="14 15" key="1">
    <citation type="submission" date="2017-04" db="EMBL/GenBank/DDBJ databases">
        <title>Compelte genome sequence of WV33.</title>
        <authorList>
            <person name="Lee P.C."/>
        </authorList>
    </citation>
    <scope>NUCLEOTIDE SEQUENCE [LARGE SCALE GENOMIC DNA]</scope>
    <source>
        <strain evidence="14 15">WV33</strain>
    </source>
</reference>
<keyword evidence="8" id="KW-0067">ATP-binding</keyword>
<dbReference type="InterPro" id="IPR035907">
    <property type="entry name" value="Hppk_sf"/>
</dbReference>
<evidence type="ECO:0000313" key="15">
    <source>
        <dbReference type="Proteomes" id="UP000244527"/>
    </source>
</evidence>
<name>A0A2S1L978_9FLAO</name>
<dbReference type="OrthoDB" id="9776634at2"/>
<evidence type="ECO:0000256" key="6">
    <source>
        <dbReference type="ARBA" id="ARBA00022741"/>
    </source>
</evidence>
<dbReference type="PANTHER" id="PTHR43071">
    <property type="entry name" value="2-AMINO-4-HYDROXY-6-HYDROXYMETHYLDIHYDROPTERIDINE PYROPHOSPHOKINASE"/>
    <property type="match status" value="1"/>
</dbReference>
<dbReference type="PANTHER" id="PTHR43071:SF1">
    <property type="entry name" value="2-AMINO-4-HYDROXY-6-HYDROXYMETHYLDIHYDROPTERIDINE PYROPHOSPHOKINASE"/>
    <property type="match status" value="1"/>
</dbReference>
<comment type="pathway">
    <text evidence="1">Cofactor biosynthesis; tetrahydrofolate biosynthesis; 2-amino-4-hydroxy-6-hydroxymethyl-7,8-dihydropteridine diphosphate from 7,8-dihydroneopterin triphosphate: step 4/4.</text>
</comment>
<dbReference type="EC" id="2.7.6.3" evidence="3"/>
<dbReference type="AlphaFoldDB" id="A0A2S1L978"/>
<evidence type="ECO:0000256" key="7">
    <source>
        <dbReference type="ARBA" id="ARBA00022777"/>
    </source>
</evidence>
<dbReference type="EMBL" id="CP020918">
    <property type="protein sequence ID" value="AWG20287.1"/>
    <property type="molecule type" value="Genomic_DNA"/>
</dbReference>
<keyword evidence="6" id="KW-0547">Nucleotide-binding</keyword>
<dbReference type="CDD" id="cd00483">
    <property type="entry name" value="HPPK"/>
    <property type="match status" value="1"/>
</dbReference>
<evidence type="ECO:0000256" key="10">
    <source>
        <dbReference type="ARBA" id="ARBA00029409"/>
    </source>
</evidence>
<evidence type="ECO:0000259" key="13">
    <source>
        <dbReference type="Pfam" id="PF01288"/>
    </source>
</evidence>
<keyword evidence="7 14" id="KW-0418">Kinase</keyword>
<accession>A0A2S1L978</accession>
<proteinExistence type="inferred from homology"/>
<evidence type="ECO:0000256" key="2">
    <source>
        <dbReference type="ARBA" id="ARBA00005810"/>
    </source>
</evidence>
<dbReference type="KEGG" id="ffa:FFWV33_01475"/>